<gene>
    <name evidence="1" type="ORF">GLIP_3208</name>
</gene>
<reference evidence="1 2" key="1">
    <citation type="journal article" date="2017" name="Antonie Van Leeuwenhoek">
        <title>Rhizobium rhizosphaerae sp. nov., a novel species isolated from rice rhizosphere.</title>
        <authorList>
            <person name="Zhao J.J."/>
            <person name="Zhang J."/>
            <person name="Zhang R.J."/>
            <person name="Zhang C.W."/>
            <person name="Yin H.Q."/>
            <person name="Zhang X.X."/>
        </authorList>
    </citation>
    <scope>NUCLEOTIDE SEQUENCE [LARGE SCALE GENOMIC DNA]</scope>
    <source>
        <strain evidence="1 2">E3</strain>
    </source>
</reference>
<dbReference type="Proteomes" id="UP000006334">
    <property type="component" value="Unassembled WGS sequence"/>
</dbReference>
<evidence type="ECO:0000313" key="2">
    <source>
        <dbReference type="Proteomes" id="UP000006334"/>
    </source>
</evidence>
<name>K6YX75_9ALTE</name>
<accession>K6YX75</accession>
<proteinExistence type="predicted"/>
<keyword evidence="2" id="KW-1185">Reference proteome</keyword>
<dbReference type="EMBL" id="BAEN01000062">
    <property type="protein sequence ID" value="GAC15825.1"/>
    <property type="molecule type" value="Genomic_DNA"/>
</dbReference>
<comment type="caution">
    <text evidence="1">The sequence shown here is derived from an EMBL/GenBank/DDBJ whole genome shotgun (WGS) entry which is preliminary data.</text>
</comment>
<dbReference type="AlphaFoldDB" id="K6YX75"/>
<organism evidence="1 2">
    <name type="scientific">Aliiglaciecola lipolytica E3</name>
    <dbReference type="NCBI Taxonomy" id="1127673"/>
    <lineage>
        <taxon>Bacteria</taxon>
        <taxon>Pseudomonadati</taxon>
        <taxon>Pseudomonadota</taxon>
        <taxon>Gammaproteobacteria</taxon>
        <taxon>Alteromonadales</taxon>
        <taxon>Alteromonadaceae</taxon>
        <taxon>Aliiglaciecola</taxon>
    </lineage>
</organism>
<protein>
    <submittedName>
        <fullName evidence="1">Uncharacterized protein</fullName>
    </submittedName>
</protein>
<evidence type="ECO:0000313" key="1">
    <source>
        <dbReference type="EMBL" id="GAC15825.1"/>
    </source>
</evidence>
<sequence>MQNNNADVSKLRVPQLTTLVIYHCYSIISKLRVPQLT</sequence>